<gene>
    <name evidence="1" type="ORF">DIABBA_LOCUS12016</name>
</gene>
<dbReference type="InterPro" id="IPR021109">
    <property type="entry name" value="Peptidase_aspartic_dom_sf"/>
</dbReference>
<dbReference type="PANTHER" id="PTHR47331:SF1">
    <property type="entry name" value="GAG-LIKE PROTEIN"/>
    <property type="match status" value="1"/>
</dbReference>
<reference evidence="1" key="1">
    <citation type="submission" date="2022-01" db="EMBL/GenBank/DDBJ databases">
        <authorList>
            <person name="King R."/>
        </authorList>
    </citation>
    <scope>NUCLEOTIDE SEQUENCE</scope>
</reference>
<dbReference type="OrthoDB" id="5920040at2759"/>
<protein>
    <recommendedName>
        <fullName evidence="3">Peptidase aspartic putative domain-containing protein</fullName>
    </recommendedName>
</protein>
<dbReference type="Gene3D" id="2.40.70.10">
    <property type="entry name" value="Acid Proteases"/>
    <property type="match status" value="1"/>
</dbReference>
<dbReference type="EMBL" id="OU898283">
    <property type="protein sequence ID" value="CAG9839230.1"/>
    <property type="molecule type" value="Genomic_DNA"/>
</dbReference>
<evidence type="ECO:0000313" key="1">
    <source>
        <dbReference type="EMBL" id="CAG9839230.1"/>
    </source>
</evidence>
<sequence length="497" mass="55191">MDTVQHCTWGGCKLCGKRHNTLLHMDGKFINNSHLQTNATQLNGSKVESQICGISTQKETHTQGNGLSNQGKEVHIQGQGAFHNNSMEGTSQLNFLGQTGFLESHSGDIGQTGFLESHSGDIGQTCFLESHSGDIGQDSINFLNHSKQGISYRLKTDILLSTALVYMQDKYGILHECRVLLNSGSQSNFISRSFFEKLQLQADKVHIPVKGLGQGITNISQALNGTLLSKFSNYQTNAFLLVIDKISDNLPTSDLNLDFINIPKNIALADETFGVSKQIDVLLGASVFWQLLCVGQIKLGKDQPILQKTKLGWVISGPVSQSIKVSNNSVVCNFSSNVLENQIEKFWLIEEFGAKKVMSKEDIYCQELFEASTIKNENGHFVVKLPTTSNISDLGDSYSNALKRFQLLENELNKNLEMKIKYHEFMQEYIQLGHMSKVEDKTDFNSETPNYYLPHHGVLKETSLTTKLRVVFDGSARTDSGLSLNDVLMVGPKLQDI</sequence>
<dbReference type="Proteomes" id="UP001153709">
    <property type="component" value="Chromosome 8"/>
</dbReference>
<dbReference type="PANTHER" id="PTHR47331">
    <property type="entry name" value="PHD-TYPE DOMAIN-CONTAINING PROTEIN"/>
    <property type="match status" value="1"/>
</dbReference>
<evidence type="ECO:0008006" key="3">
    <source>
        <dbReference type="Google" id="ProtNLM"/>
    </source>
</evidence>
<name>A0A9N9T9N9_DIABA</name>
<organism evidence="1 2">
    <name type="scientific">Diabrotica balteata</name>
    <name type="common">Banded cucumber beetle</name>
    <dbReference type="NCBI Taxonomy" id="107213"/>
    <lineage>
        <taxon>Eukaryota</taxon>
        <taxon>Metazoa</taxon>
        <taxon>Ecdysozoa</taxon>
        <taxon>Arthropoda</taxon>
        <taxon>Hexapoda</taxon>
        <taxon>Insecta</taxon>
        <taxon>Pterygota</taxon>
        <taxon>Neoptera</taxon>
        <taxon>Endopterygota</taxon>
        <taxon>Coleoptera</taxon>
        <taxon>Polyphaga</taxon>
        <taxon>Cucujiformia</taxon>
        <taxon>Chrysomeloidea</taxon>
        <taxon>Chrysomelidae</taxon>
        <taxon>Galerucinae</taxon>
        <taxon>Diabroticina</taxon>
        <taxon>Diabroticites</taxon>
        <taxon>Diabrotica</taxon>
    </lineage>
</organism>
<accession>A0A9N9T9N9</accession>
<keyword evidence="2" id="KW-1185">Reference proteome</keyword>
<proteinExistence type="predicted"/>
<dbReference type="AlphaFoldDB" id="A0A9N9T9N9"/>
<evidence type="ECO:0000313" key="2">
    <source>
        <dbReference type="Proteomes" id="UP001153709"/>
    </source>
</evidence>